<dbReference type="AlphaFoldDB" id="A0A024QFR0"/>
<keyword evidence="3" id="KW-1185">Reference proteome</keyword>
<evidence type="ECO:0000256" key="1">
    <source>
        <dbReference type="SAM" id="Phobius"/>
    </source>
</evidence>
<feature type="transmembrane region" description="Helical" evidence="1">
    <location>
        <begin position="187"/>
        <end position="206"/>
    </location>
</feature>
<evidence type="ECO:0000313" key="2">
    <source>
        <dbReference type="EMBL" id="CDQ41062.1"/>
    </source>
</evidence>
<protein>
    <recommendedName>
        <fullName evidence="4">ABC-2 family transporter protein</fullName>
    </recommendedName>
</protein>
<dbReference type="EMBL" id="CCDP010000002">
    <property type="protein sequence ID" value="CDQ41062.1"/>
    <property type="molecule type" value="Genomic_DNA"/>
</dbReference>
<comment type="caution">
    <text evidence="2">The sequence shown here is derived from an EMBL/GenBank/DDBJ whole genome shotgun (WGS) entry which is preliminary data.</text>
</comment>
<accession>A0A024QFR0</accession>
<organism evidence="2 3">
    <name type="scientific">Virgibacillus massiliensis</name>
    <dbReference type="NCBI Taxonomy" id="1462526"/>
    <lineage>
        <taxon>Bacteria</taxon>
        <taxon>Bacillati</taxon>
        <taxon>Bacillota</taxon>
        <taxon>Bacilli</taxon>
        <taxon>Bacillales</taxon>
        <taxon>Bacillaceae</taxon>
        <taxon>Virgibacillus</taxon>
    </lineage>
</organism>
<feature type="transmembrane region" description="Helical" evidence="1">
    <location>
        <begin position="118"/>
        <end position="145"/>
    </location>
</feature>
<dbReference type="Proteomes" id="UP000028875">
    <property type="component" value="Unassembled WGS sequence"/>
</dbReference>
<sequence length="278" mass="31882">MKSYLKLTNFEIDRFFKIYLVLIAITVTVQIIGTIIVANDYMNRASRIMNEESLQTSAFIHNYGYFSLLNLMDSLWFFGPIAFCVAGLIFYTFFIWYRDWYGKNTFIYRLLMLPTSRLNVFFAKATAIFLMVLGLIALQLVLLYIEELIVELIVPLEFIQFTSIPQIMNAINSAYVVLFPKTFIEFILIYGTGLIAVFTLFTAILLERSYRWKGVLMGAGYCIVASGIFLSPVLISELSGNYYLYIGEIIILEVALGCIIIASSIWLSRFLLNKKITV</sequence>
<dbReference type="OrthoDB" id="1751619at2"/>
<dbReference type="RefSeq" id="WP_038245801.1">
    <property type="nucleotide sequence ID" value="NZ_BNER01000007.1"/>
</dbReference>
<name>A0A024QFR0_9BACI</name>
<keyword evidence="1" id="KW-1133">Transmembrane helix</keyword>
<keyword evidence="1" id="KW-0812">Transmembrane</keyword>
<feature type="transmembrane region" description="Helical" evidence="1">
    <location>
        <begin position="20"/>
        <end position="38"/>
    </location>
</feature>
<reference evidence="3" key="2">
    <citation type="submission" date="2014-05" db="EMBL/GenBank/DDBJ databases">
        <title>Draft genome sequence of Virgibacillus massiliensis Vm-5.</title>
        <authorList>
            <person name="Khelaifia S."/>
            <person name="Croce O."/>
            <person name="Lagier J.C."/>
            <person name="Raoult D."/>
        </authorList>
    </citation>
    <scope>NUCLEOTIDE SEQUENCE [LARGE SCALE GENOMIC DNA]</scope>
    <source>
        <strain evidence="3">Vm-5</strain>
    </source>
</reference>
<evidence type="ECO:0000313" key="3">
    <source>
        <dbReference type="Proteomes" id="UP000028875"/>
    </source>
</evidence>
<feature type="transmembrane region" description="Helical" evidence="1">
    <location>
        <begin position="218"/>
        <end position="236"/>
    </location>
</feature>
<gene>
    <name evidence="2" type="ORF">BN990_03414</name>
</gene>
<proteinExistence type="predicted"/>
<feature type="transmembrane region" description="Helical" evidence="1">
    <location>
        <begin position="75"/>
        <end position="97"/>
    </location>
</feature>
<dbReference type="eggNOG" id="ENOG502Z90D">
    <property type="taxonomic scope" value="Bacteria"/>
</dbReference>
<evidence type="ECO:0008006" key="4">
    <source>
        <dbReference type="Google" id="ProtNLM"/>
    </source>
</evidence>
<reference evidence="2 3" key="1">
    <citation type="submission" date="2014-03" db="EMBL/GenBank/DDBJ databases">
        <authorList>
            <person name="Urmite Genomes U."/>
        </authorList>
    </citation>
    <scope>NUCLEOTIDE SEQUENCE [LARGE SCALE GENOMIC DNA]</scope>
    <source>
        <strain evidence="2 3">Vm-5</strain>
    </source>
</reference>
<dbReference type="STRING" id="1462526.BN990_03414"/>
<feature type="transmembrane region" description="Helical" evidence="1">
    <location>
        <begin position="242"/>
        <end position="267"/>
    </location>
</feature>
<keyword evidence="1" id="KW-0472">Membrane</keyword>